<feature type="transmembrane region" description="Helical" evidence="2">
    <location>
        <begin position="395"/>
        <end position="413"/>
    </location>
</feature>
<evidence type="ECO:0000313" key="4">
    <source>
        <dbReference type="Proteomes" id="UP000179636"/>
    </source>
</evidence>
<feature type="transmembrane region" description="Helical" evidence="2">
    <location>
        <begin position="444"/>
        <end position="467"/>
    </location>
</feature>
<evidence type="ECO:0000256" key="1">
    <source>
        <dbReference type="SAM" id="MobiDB-lite"/>
    </source>
</evidence>
<keyword evidence="2" id="KW-1133">Transmembrane helix</keyword>
<accession>A0A1S1KP73</accession>
<sequence>MGLERQKPTWIHRRVERLVVEGTGECTRCVSLDFTLPADCRIEGSRGKVLVPIGIVRKGPLHGFSITGPSGKPVPLLGTEENTALSVKMISAIARRWGGEPRALEAFVKEAEKKIRQPADESHTGYVVGQEAQPQTEECTLRQKAVDAGFPHSVLFEENPEKSETVERFWQSVYGLLEWLRAGFLMATELDEEVVGTRSVLKFEYRESVKNSDTWTGRRRFDIAEFASAVSTHFELVAPPPLVMEDASVFEKTSTGEVECQWFAKRRATLHFVGATQARFSTAYVDLRFAPRRFGAYAAALYGPAALFVALACAVVLRTFRTETDTPPTGLPTLMLTAAGLLLSWVARAPEDWTTARILRRARGVLWLAATLCAVVAVFLAFPKLPPSEDGRTCWWWIFLVASLLLLVVAWFVHGRDPWLGLIGGVFAVLLLLVTVAVAPPRDLWQACMLYSLGEIAAVWIVVLATVKLKRHRKSLEHRESLKHQEATTRQLSGQTTTLGGTPSKKEMRDEGSSTLVEGEA</sequence>
<feature type="compositionally biased region" description="Basic and acidic residues" evidence="1">
    <location>
        <begin position="478"/>
        <end position="487"/>
    </location>
</feature>
<feature type="transmembrane region" description="Helical" evidence="2">
    <location>
        <begin position="366"/>
        <end position="383"/>
    </location>
</feature>
<dbReference type="AlphaFoldDB" id="A0A1Q9W565"/>
<evidence type="ECO:0000256" key="2">
    <source>
        <dbReference type="SAM" id="Phobius"/>
    </source>
</evidence>
<name>A0A1Q9W565_9MYCO</name>
<gene>
    <name evidence="3" type="ORF">BKG61_02420</name>
</gene>
<keyword evidence="2" id="KW-0812">Transmembrane</keyword>
<proteinExistence type="predicted"/>
<feature type="transmembrane region" description="Helical" evidence="2">
    <location>
        <begin position="420"/>
        <end position="438"/>
    </location>
</feature>
<dbReference type="Proteomes" id="UP000179636">
    <property type="component" value="Unassembled WGS sequence"/>
</dbReference>
<feature type="transmembrane region" description="Helical" evidence="2">
    <location>
        <begin position="294"/>
        <end position="317"/>
    </location>
</feature>
<organism evidence="3 4">
    <name type="scientific">Mycobacterium syngnathidarum</name>
    <dbReference type="NCBI Taxonomy" id="1908205"/>
    <lineage>
        <taxon>Bacteria</taxon>
        <taxon>Bacillati</taxon>
        <taxon>Actinomycetota</taxon>
        <taxon>Actinomycetes</taxon>
        <taxon>Mycobacteriales</taxon>
        <taxon>Mycobacteriaceae</taxon>
        <taxon>Mycobacterium</taxon>
    </lineage>
</organism>
<keyword evidence="4" id="KW-1185">Reference proteome</keyword>
<protein>
    <submittedName>
        <fullName evidence="3">Uncharacterized protein</fullName>
    </submittedName>
</protein>
<reference evidence="3 4" key="1">
    <citation type="submission" date="2016-10" db="EMBL/GenBank/DDBJ databases">
        <title>Evaluation of Human, Animal and Environmental Mycobacterium chelonae Isolates by Core Genome Phylogenomic Analysis, Targeted Gene Comparison, and Anti-microbial Susceptibility Patterns: A Tale of Mistaken Identities.</title>
        <authorList>
            <person name="Fogelson S.B."/>
            <person name="Camus A.C."/>
            <person name="Lorenz W."/>
            <person name="Vasireddy R."/>
            <person name="Vasireddy S."/>
            <person name="Smith T."/>
            <person name="Brown-Elliott B.A."/>
            <person name="Wallace R.J.Jr."/>
            <person name="Hasan N.A."/>
            <person name="Reischl U."/>
            <person name="Sanchez S."/>
        </authorList>
    </citation>
    <scope>NUCLEOTIDE SEQUENCE [LARGE SCALE GENOMIC DNA]</scope>
    <source>
        <strain evidence="3 4">24999</strain>
    </source>
</reference>
<comment type="caution">
    <text evidence="3">The sequence shown here is derived from an EMBL/GenBank/DDBJ whole genome shotgun (WGS) entry which is preliminary data.</text>
</comment>
<evidence type="ECO:0000313" key="3">
    <source>
        <dbReference type="EMBL" id="OHU08200.1"/>
    </source>
</evidence>
<accession>A0A1Q9W565</accession>
<dbReference type="EMBL" id="MLHV01000001">
    <property type="protein sequence ID" value="OHU08200.1"/>
    <property type="molecule type" value="Genomic_DNA"/>
</dbReference>
<feature type="compositionally biased region" description="Low complexity" evidence="1">
    <location>
        <begin position="488"/>
        <end position="502"/>
    </location>
</feature>
<feature type="region of interest" description="Disordered" evidence="1">
    <location>
        <begin position="478"/>
        <end position="521"/>
    </location>
</feature>
<keyword evidence="2" id="KW-0472">Membrane</keyword>